<comment type="caution">
    <text evidence="1">The sequence shown here is derived from an EMBL/GenBank/DDBJ whole genome shotgun (WGS) entry which is preliminary data.</text>
</comment>
<name>A0AAD6UVX4_9AGAR</name>
<dbReference type="Proteomes" id="UP001219525">
    <property type="component" value="Unassembled WGS sequence"/>
</dbReference>
<organism evidence="1 2">
    <name type="scientific">Mycena pura</name>
    <dbReference type="NCBI Taxonomy" id="153505"/>
    <lineage>
        <taxon>Eukaryota</taxon>
        <taxon>Fungi</taxon>
        <taxon>Dikarya</taxon>
        <taxon>Basidiomycota</taxon>
        <taxon>Agaricomycotina</taxon>
        <taxon>Agaricomycetes</taxon>
        <taxon>Agaricomycetidae</taxon>
        <taxon>Agaricales</taxon>
        <taxon>Marasmiineae</taxon>
        <taxon>Mycenaceae</taxon>
        <taxon>Mycena</taxon>
    </lineage>
</organism>
<reference evidence="1" key="1">
    <citation type="submission" date="2023-03" db="EMBL/GenBank/DDBJ databases">
        <title>Massive genome expansion in bonnet fungi (Mycena s.s.) driven by repeated elements and novel gene families across ecological guilds.</title>
        <authorList>
            <consortium name="Lawrence Berkeley National Laboratory"/>
            <person name="Harder C.B."/>
            <person name="Miyauchi S."/>
            <person name="Viragh M."/>
            <person name="Kuo A."/>
            <person name="Thoen E."/>
            <person name="Andreopoulos B."/>
            <person name="Lu D."/>
            <person name="Skrede I."/>
            <person name="Drula E."/>
            <person name="Henrissat B."/>
            <person name="Morin E."/>
            <person name="Kohler A."/>
            <person name="Barry K."/>
            <person name="LaButti K."/>
            <person name="Morin E."/>
            <person name="Salamov A."/>
            <person name="Lipzen A."/>
            <person name="Mereny Z."/>
            <person name="Hegedus B."/>
            <person name="Baldrian P."/>
            <person name="Stursova M."/>
            <person name="Weitz H."/>
            <person name="Taylor A."/>
            <person name="Grigoriev I.V."/>
            <person name="Nagy L.G."/>
            <person name="Martin F."/>
            <person name="Kauserud H."/>
        </authorList>
    </citation>
    <scope>NUCLEOTIDE SEQUENCE</scope>
    <source>
        <strain evidence="1">9144</strain>
    </source>
</reference>
<dbReference type="EMBL" id="JARJCW010000089">
    <property type="protein sequence ID" value="KAJ7195671.1"/>
    <property type="molecule type" value="Genomic_DNA"/>
</dbReference>
<gene>
    <name evidence="1" type="ORF">GGX14DRAFT_674749</name>
</gene>
<accession>A0AAD6UVX4</accession>
<evidence type="ECO:0000313" key="1">
    <source>
        <dbReference type="EMBL" id="KAJ7195671.1"/>
    </source>
</evidence>
<dbReference type="AlphaFoldDB" id="A0AAD6UVX4"/>
<evidence type="ECO:0000313" key="2">
    <source>
        <dbReference type="Proteomes" id="UP001219525"/>
    </source>
</evidence>
<protein>
    <submittedName>
        <fullName evidence="1">Uncharacterized protein</fullName>
    </submittedName>
</protein>
<proteinExistence type="predicted"/>
<sequence>MAETVTTPATIELNDMIFCTHFKEVCTDCDYDGREDNDAFYGFDPIDREGIEAPAATLTKDGVYQCKKHASTCECCTSLFIGSCALRPQSLRCLLTCAAVSMAGFPCSQCYGWKKQITRLRTAAKKAGKK</sequence>
<keyword evidence="2" id="KW-1185">Reference proteome</keyword>